<dbReference type="Proteomes" id="UP000595663">
    <property type="component" value="Chromosome"/>
</dbReference>
<reference evidence="2 3" key="1">
    <citation type="journal article" date="2008" name="Int. J. Syst. Evol. Microbiol.">
        <title>Amphritea japonica sp. nov. and Amphritea balenae sp. nov., isolated from the sediment adjacent to sperm whale carcasses off Kagoshima, Japan.</title>
        <authorList>
            <person name="Miyazaki M."/>
            <person name="Nogi Y."/>
            <person name="Fujiwara Y."/>
            <person name="Kawato M."/>
            <person name="Nagahama T."/>
            <person name="Kubokawa K."/>
            <person name="Horikoshi K."/>
        </authorList>
    </citation>
    <scope>NUCLEOTIDE SEQUENCE [LARGE SCALE GENOMIC DNA]</scope>
    <source>
        <strain evidence="2 3">ATCC BAA-1530</strain>
    </source>
</reference>
<feature type="chain" id="PRO_5032532295" evidence="1">
    <location>
        <begin position="22"/>
        <end position="344"/>
    </location>
</feature>
<dbReference type="RefSeq" id="WP_019621026.1">
    <property type="nucleotide sequence ID" value="NZ_AP014545.1"/>
</dbReference>
<evidence type="ECO:0000313" key="2">
    <source>
        <dbReference type="EMBL" id="BBB24802.1"/>
    </source>
</evidence>
<dbReference type="AlphaFoldDB" id="A0A7R6P7C9"/>
<protein>
    <submittedName>
        <fullName evidence="2">Uncharacterized protein</fullName>
    </submittedName>
</protein>
<keyword evidence="1" id="KW-0732">Signal</keyword>
<dbReference type="EMBL" id="AP014545">
    <property type="protein sequence ID" value="BBB24802.1"/>
    <property type="molecule type" value="Genomic_DNA"/>
</dbReference>
<name>A0A7R6P7C9_9GAMM</name>
<dbReference type="OrthoDB" id="5610921at2"/>
<keyword evidence="3" id="KW-1185">Reference proteome</keyword>
<dbReference type="Pfam" id="PF07388">
    <property type="entry name" value="A-2_8-polyST"/>
    <property type="match status" value="1"/>
</dbReference>
<evidence type="ECO:0000313" key="3">
    <source>
        <dbReference type="Proteomes" id="UP000595663"/>
    </source>
</evidence>
<evidence type="ECO:0000256" key="1">
    <source>
        <dbReference type="SAM" id="SignalP"/>
    </source>
</evidence>
<sequence>MPRSVYFVSTLLHLFTATAIAAERQNETAILVFIDQPEGRPPQIFELVKQWESSPFREQHLFYGRLKGGLSKLKKRRQLFRDIDGLINRLQPEHIFVGNDRRIEFQYAMHVAQKNGTPAIGHYMDEGTFTYVGRKASSGIGDVVVDNGLKKLFYGLWWKNPATVGASSWIRDVHVAFPELINPLLKLKAVHCLTAASFRSEPLKQLSKMMLQENAVTDEQVKALDVLITLPHESLFEKDSGYKDKILALISTLKGAIAVKYHPRNSCEDALDLQQYGVKLLPSSVSYEAILPLLRNDVTVIGDVSSTLLLTRWLRPEIETISYRNGTENIKFEKLFSDLGIQVR</sequence>
<organism evidence="2 3">
    <name type="scientific">Amphritea japonica ATCC BAA-1530</name>
    <dbReference type="NCBI Taxonomy" id="1278309"/>
    <lineage>
        <taxon>Bacteria</taxon>
        <taxon>Pseudomonadati</taxon>
        <taxon>Pseudomonadota</taxon>
        <taxon>Gammaproteobacteria</taxon>
        <taxon>Oceanospirillales</taxon>
        <taxon>Oceanospirillaceae</taxon>
        <taxon>Amphritea</taxon>
    </lineage>
</organism>
<proteinExistence type="predicted"/>
<dbReference type="InterPro" id="IPR010866">
    <property type="entry name" value="A-2_8-polyST"/>
</dbReference>
<gene>
    <name evidence="2" type="ORF">AMJAP_0203</name>
</gene>
<feature type="signal peptide" evidence="1">
    <location>
        <begin position="1"/>
        <end position="21"/>
    </location>
</feature>
<accession>A0A7R6P7C9</accession>
<dbReference type="KEGG" id="ajp:AMJAP_0203"/>